<evidence type="ECO:0000256" key="1">
    <source>
        <dbReference type="SAM" id="Phobius"/>
    </source>
</evidence>
<comment type="caution">
    <text evidence="2">The sequence shown here is derived from an EMBL/GenBank/DDBJ whole genome shotgun (WGS) entry which is preliminary data.</text>
</comment>
<protein>
    <recommendedName>
        <fullName evidence="4">DUF4878 domain-containing protein</fullName>
    </recommendedName>
</protein>
<dbReference type="Proteomes" id="UP000175971">
    <property type="component" value="Unassembled WGS sequence"/>
</dbReference>
<dbReference type="AlphaFoldDB" id="A0A1E7M228"/>
<reference evidence="2 3" key="1">
    <citation type="journal article" date="2016" name="Front. Microbiol.">
        <title>Comparative Genomics Analysis of Streptomyces Species Reveals Their Adaptation to the Marine Environment and Their Diversity at the Genomic Level.</title>
        <authorList>
            <person name="Tian X."/>
            <person name="Zhang Z."/>
            <person name="Yang T."/>
            <person name="Chen M."/>
            <person name="Li J."/>
            <person name="Chen F."/>
            <person name="Yang J."/>
            <person name="Li W."/>
            <person name="Zhang B."/>
            <person name="Zhang Z."/>
            <person name="Wu J."/>
            <person name="Zhang C."/>
            <person name="Long L."/>
            <person name="Xiao J."/>
        </authorList>
    </citation>
    <scope>NUCLEOTIDE SEQUENCE [LARGE SCALE GENOMIC DNA]</scope>
    <source>
        <strain evidence="2 3">SCSIO M10372</strain>
    </source>
</reference>
<dbReference type="OrthoDB" id="9966629at2"/>
<feature type="transmembrane region" description="Helical" evidence="1">
    <location>
        <begin position="12"/>
        <end position="31"/>
    </location>
</feature>
<gene>
    <name evidence="2" type="ORF">AN221_02315</name>
</gene>
<name>A0A1E7M228_9ACTN</name>
<organism evidence="2 3">
    <name type="scientific">Streptomyces nanshensis</name>
    <dbReference type="NCBI Taxonomy" id="518642"/>
    <lineage>
        <taxon>Bacteria</taxon>
        <taxon>Bacillati</taxon>
        <taxon>Actinomycetota</taxon>
        <taxon>Actinomycetes</taxon>
        <taxon>Kitasatosporales</taxon>
        <taxon>Streptomycetaceae</taxon>
        <taxon>Streptomyces</taxon>
    </lineage>
</organism>
<evidence type="ECO:0000313" key="2">
    <source>
        <dbReference type="EMBL" id="OEV22487.1"/>
    </source>
</evidence>
<evidence type="ECO:0000313" key="3">
    <source>
        <dbReference type="Proteomes" id="UP000175971"/>
    </source>
</evidence>
<proteinExistence type="predicted"/>
<evidence type="ECO:0008006" key="4">
    <source>
        <dbReference type="Google" id="ProtNLM"/>
    </source>
</evidence>
<sequence>MTRTNGPSRRLLVTWWVLGPLIVIWAVWTLFSTVRGTREDLGGLETSGRTFLESLGSGEGGETCALMTRTAQSELAATQGEGTCPQAVEALVAPLSEAERRELAGSYASRFFTRDGAIGHIGVNSNPLQISELLLSEIDGKWLVNDWH</sequence>
<keyword evidence="1" id="KW-0472">Membrane</keyword>
<keyword evidence="1" id="KW-0812">Transmembrane</keyword>
<dbReference type="RefSeq" id="WP_070199518.1">
    <property type="nucleotide sequence ID" value="NZ_LJGZ01000004.1"/>
</dbReference>
<accession>A0A1E7M228</accession>
<keyword evidence="3" id="KW-1185">Reference proteome</keyword>
<keyword evidence="1" id="KW-1133">Transmembrane helix</keyword>
<dbReference type="EMBL" id="LJGZ01000004">
    <property type="protein sequence ID" value="OEV22487.1"/>
    <property type="molecule type" value="Genomic_DNA"/>
</dbReference>